<feature type="region of interest" description="Disordered" evidence="1">
    <location>
        <begin position="307"/>
        <end position="351"/>
    </location>
</feature>
<comment type="caution">
    <text evidence="2">The sequence shown here is derived from an EMBL/GenBank/DDBJ whole genome shotgun (WGS) entry which is preliminary data.</text>
</comment>
<gene>
    <name evidence="2" type="ORF">BN980_GECA12s03684g</name>
</gene>
<sequence length="377" mass="41126">MTSVTSNPIILNYKNTNNGIGMGAVRKTPDTTAPLKTCWSRPAPINVAKANEGRFYSPDAVPSPGRAALVAGLRSATDRRSTNRSGSPTESTQRSPSSSDLDEHKQRLQTLQEQHSYEQKRLWIQQQQELFHLQQLLLAGGPPSAGDPRQEYRENSPPPPPLPPYNVNRPPRLLSQKKQEILVASNLLAQKQLSLRSIFSQQSLGTSNTSGSVYQHGLPSPIMDSSPISASPNCSRATVPAAVSPESNNKVRPMGPSRETTPKTPMFNFSNSPPRRRSPSPRADSQGQGQTLGHAASVMAPVQETSFFTSSQSSLESGTTNFERRHGNPNSPDRSRFFSRTSNSTDSNSLMGHCHYQNSGLSYKLSAGDSTNKNYLL</sequence>
<protein>
    <submittedName>
        <fullName evidence="2">Uncharacterized protein</fullName>
    </submittedName>
</protein>
<evidence type="ECO:0000256" key="1">
    <source>
        <dbReference type="SAM" id="MobiDB-lite"/>
    </source>
</evidence>
<evidence type="ECO:0000313" key="3">
    <source>
        <dbReference type="Proteomes" id="UP000242525"/>
    </source>
</evidence>
<proteinExistence type="predicted"/>
<feature type="compositionally biased region" description="Polar residues" evidence="1">
    <location>
        <begin position="226"/>
        <end position="236"/>
    </location>
</feature>
<evidence type="ECO:0000313" key="2">
    <source>
        <dbReference type="EMBL" id="CDO55875.1"/>
    </source>
</evidence>
<dbReference type="Proteomes" id="UP000242525">
    <property type="component" value="Unassembled WGS sequence"/>
</dbReference>
<feature type="region of interest" description="Disordered" evidence="1">
    <location>
        <begin position="73"/>
        <end position="113"/>
    </location>
</feature>
<feature type="compositionally biased region" description="Low complexity" evidence="1">
    <location>
        <begin position="307"/>
        <end position="317"/>
    </location>
</feature>
<feature type="compositionally biased region" description="Polar residues" evidence="1">
    <location>
        <begin position="204"/>
        <end position="213"/>
    </location>
</feature>
<name>A0A0J9XG39_GEOCN</name>
<feature type="region of interest" description="Disordered" evidence="1">
    <location>
        <begin position="138"/>
        <end position="171"/>
    </location>
</feature>
<organism evidence="2 3">
    <name type="scientific">Geotrichum candidum</name>
    <name type="common">Oospora lactis</name>
    <name type="synonym">Dipodascus geotrichum</name>
    <dbReference type="NCBI Taxonomy" id="1173061"/>
    <lineage>
        <taxon>Eukaryota</taxon>
        <taxon>Fungi</taxon>
        <taxon>Dikarya</taxon>
        <taxon>Ascomycota</taxon>
        <taxon>Saccharomycotina</taxon>
        <taxon>Dipodascomycetes</taxon>
        <taxon>Dipodascales</taxon>
        <taxon>Dipodascaceae</taxon>
        <taxon>Geotrichum</taxon>
    </lineage>
</organism>
<feature type="compositionally biased region" description="Polar residues" evidence="1">
    <location>
        <begin position="83"/>
        <end position="99"/>
    </location>
</feature>
<reference evidence="2" key="1">
    <citation type="submission" date="2014-03" db="EMBL/GenBank/DDBJ databases">
        <authorList>
            <person name="Casaregola S."/>
        </authorList>
    </citation>
    <scope>NUCLEOTIDE SEQUENCE [LARGE SCALE GENOMIC DNA]</scope>
    <source>
        <strain evidence="2">CLIB 918</strain>
    </source>
</reference>
<feature type="compositionally biased region" description="Low complexity" evidence="1">
    <location>
        <begin position="338"/>
        <end position="349"/>
    </location>
</feature>
<feature type="region of interest" description="Disordered" evidence="1">
    <location>
        <begin position="204"/>
        <end position="294"/>
    </location>
</feature>
<dbReference type="AlphaFoldDB" id="A0A0J9XG39"/>
<accession>A0A0J9XG39</accession>
<keyword evidence="3" id="KW-1185">Reference proteome</keyword>
<dbReference type="EMBL" id="CCBN010000012">
    <property type="protein sequence ID" value="CDO55875.1"/>
    <property type="molecule type" value="Genomic_DNA"/>
</dbReference>